<gene>
    <name evidence="2" type="ORF">MCOL_V206585</name>
</gene>
<dbReference type="SMART" id="SM00490">
    <property type="entry name" value="HELICc"/>
    <property type="match status" value="1"/>
</dbReference>
<dbReference type="InterPro" id="IPR050742">
    <property type="entry name" value="Helicase_Restrict-Modif_Enz"/>
</dbReference>
<dbReference type="STRING" id="1041522.GCA_002105755_01760"/>
<comment type="caution">
    <text evidence="2">The sequence shown here is derived from an EMBL/GenBank/DDBJ whole genome shotgun (WGS) entry which is preliminary data.</text>
</comment>
<dbReference type="Gene3D" id="3.40.50.300">
    <property type="entry name" value="P-loop containing nucleotide triphosphate hydrolases"/>
    <property type="match status" value="1"/>
</dbReference>
<reference evidence="2 3" key="1">
    <citation type="journal article" date="2011" name="J. Bacteriol.">
        <title>Genome sequence of the Mycobacterium colombiense type strain, CECT 3035.</title>
        <authorList>
            <person name="Gonzalez-Perez M."/>
            <person name="Murcia M.I."/>
            <person name="Landsman D."/>
            <person name="Jordan I.K."/>
            <person name="Marino-Ramirez L."/>
        </authorList>
    </citation>
    <scope>NUCLEOTIDE SEQUENCE [LARGE SCALE GENOMIC DNA]</scope>
    <source>
        <strain evidence="2 3">CECT 3035</strain>
    </source>
</reference>
<sequence>MDEAHQAIAPTYNLILDVLTESGTQTPLLGLTATPGRSWNDVDEDERLAKFFDESKVSLEVDGYHNPVRYLIDEGYLADTEFVQLQYTAGSELSLQELRELEDSLDIPPHVIGALAADEQRNLLILSVAEAMCGRHNRTIVFAATKDHAIVLATVLRARGYWSYAVTGETPAAERARIISTFRTASDEPRVIVNYGVLTTGFDAPQTSAAVIARPTKSLVLFSQMVGRATRGEKAGGNRRAEVATVVDTRLPGFCNMAEAFDNWEDVW</sequence>
<dbReference type="PROSITE" id="PS51194">
    <property type="entry name" value="HELICASE_CTER"/>
    <property type="match status" value="1"/>
</dbReference>
<dbReference type="InterPro" id="IPR001650">
    <property type="entry name" value="Helicase_C-like"/>
</dbReference>
<accession>J5EKW5</accession>
<protein>
    <submittedName>
        <fullName evidence="2">Type III restriction enzyme, res subunit</fullName>
    </submittedName>
</protein>
<feature type="domain" description="Helicase C-terminal" evidence="1">
    <location>
        <begin position="120"/>
        <end position="268"/>
    </location>
</feature>
<dbReference type="SUPFAM" id="SSF52540">
    <property type="entry name" value="P-loop containing nucleoside triphosphate hydrolases"/>
    <property type="match status" value="1"/>
</dbReference>
<dbReference type="Proteomes" id="UP000006455">
    <property type="component" value="Unassembled WGS sequence"/>
</dbReference>
<evidence type="ECO:0000259" key="1">
    <source>
        <dbReference type="PROSITE" id="PS51194"/>
    </source>
</evidence>
<dbReference type="GO" id="GO:0005829">
    <property type="term" value="C:cytosol"/>
    <property type="evidence" value="ECO:0007669"/>
    <property type="project" value="TreeGrafter"/>
</dbReference>
<evidence type="ECO:0000313" key="2">
    <source>
        <dbReference type="EMBL" id="EJO89834.1"/>
    </source>
</evidence>
<dbReference type="PANTHER" id="PTHR47396:SF1">
    <property type="entry name" value="ATP-DEPENDENT HELICASE IRC3-RELATED"/>
    <property type="match status" value="1"/>
</dbReference>
<dbReference type="Pfam" id="PF00271">
    <property type="entry name" value="Helicase_C"/>
    <property type="match status" value="1"/>
</dbReference>
<dbReference type="eggNOG" id="COG1061">
    <property type="taxonomic scope" value="Bacteria"/>
</dbReference>
<dbReference type="EMBL" id="AFVW02000002">
    <property type="protein sequence ID" value="EJO89834.1"/>
    <property type="molecule type" value="Genomic_DNA"/>
</dbReference>
<evidence type="ECO:0000313" key="3">
    <source>
        <dbReference type="Proteomes" id="UP000006455"/>
    </source>
</evidence>
<dbReference type="PANTHER" id="PTHR47396">
    <property type="entry name" value="TYPE I RESTRICTION ENZYME ECOKI R PROTEIN"/>
    <property type="match status" value="1"/>
</dbReference>
<organism evidence="2 3">
    <name type="scientific">Mycobacterium colombiense CECT 3035</name>
    <dbReference type="NCBI Taxonomy" id="1041522"/>
    <lineage>
        <taxon>Bacteria</taxon>
        <taxon>Bacillati</taxon>
        <taxon>Actinomycetota</taxon>
        <taxon>Actinomycetes</taxon>
        <taxon>Mycobacteriales</taxon>
        <taxon>Mycobacteriaceae</taxon>
        <taxon>Mycobacterium</taxon>
        <taxon>Mycobacterium avium complex (MAC)</taxon>
    </lineage>
</organism>
<dbReference type="InterPro" id="IPR027417">
    <property type="entry name" value="P-loop_NTPase"/>
</dbReference>
<dbReference type="AlphaFoldDB" id="J5EKW5"/>
<name>J5EKW5_9MYCO</name>
<proteinExistence type="predicted"/>